<gene>
    <name evidence="3" type="ORF">CONPUDRAFT_138716</name>
</gene>
<dbReference type="GeneID" id="19201245"/>
<accession>A0A5M3MHF0</accession>
<keyword evidence="4" id="KW-1185">Reference proteome</keyword>
<reference evidence="4" key="1">
    <citation type="journal article" date="2012" name="Science">
        <title>The Paleozoic origin of enzymatic lignin decomposition reconstructed from 31 fungal genomes.</title>
        <authorList>
            <person name="Floudas D."/>
            <person name="Binder M."/>
            <person name="Riley R."/>
            <person name="Barry K."/>
            <person name="Blanchette R.A."/>
            <person name="Henrissat B."/>
            <person name="Martinez A.T."/>
            <person name="Otillar R."/>
            <person name="Spatafora J.W."/>
            <person name="Yadav J.S."/>
            <person name="Aerts A."/>
            <person name="Benoit I."/>
            <person name="Boyd A."/>
            <person name="Carlson A."/>
            <person name="Copeland A."/>
            <person name="Coutinho P.M."/>
            <person name="de Vries R.P."/>
            <person name="Ferreira P."/>
            <person name="Findley K."/>
            <person name="Foster B."/>
            <person name="Gaskell J."/>
            <person name="Glotzer D."/>
            <person name="Gorecki P."/>
            <person name="Heitman J."/>
            <person name="Hesse C."/>
            <person name="Hori C."/>
            <person name="Igarashi K."/>
            <person name="Jurgens J.A."/>
            <person name="Kallen N."/>
            <person name="Kersten P."/>
            <person name="Kohler A."/>
            <person name="Kuees U."/>
            <person name="Kumar T.K.A."/>
            <person name="Kuo A."/>
            <person name="LaButti K."/>
            <person name="Larrondo L.F."/>
            <person name="Lindquist E."/>
            <person name="Ling A."/>
            <person name="Lombard V."/>
            <person name="Lucas S."/>
            <person name="Lundell T."/>
            <person name="Martin R."/>
            <person name="McLaughlin D.J."/>
            <person name="Morgenstern I."/>
            <person name="Morin E."/>
            <person name="Murat C."/>
            <person name="Nagy L.G."/>
            <person name="Nolan M."/>
            <person name="Ohm R.A."/>
            <person name="Patyshakuliyeva A."/>
            <person name="Rokas A."/>
            <person name="Ruiz-Duenas F.J."/>
            <person name="Sabat G."/>
            <person name="Salamov A."/>
            <person name="Samejima M."/>
            <person name="Schmutz J."/>
            <person name="Slot J.C."/>
            <person name="St John F."/>
            <person name="Stenlid J."/>
            <person name="Sun H."/>
            <person name="Sun S."/>
            <person name="Syed K."/>
            <person name="Tsang A."/>
            <person name="Wiebenga A."/>
            <person name="Young D."/>
            <person name="Pisabarro A."/>
            <person name="Eastwood D.C."/>
            <person name="Martin F."/>
            <person name="Cullen D."/>
            <person name="Grigoriev I.V."/>
            <person name="Hibbett D.S."/>
        </authorList>
    </citation>
    <scope>NUCLEOTIDE SEQUENCE [LARGE SCALE GENOMIC DNA]</scope>
    <source>
        <strain evidence="4">RWD-64-598 SS2</strain>
    </source>
</reference>
<proteinExistence type="predicted"/>
<evidence type="ECO:0000313" key="4">
    <source>
        <dbReference type="Proteomes" id="UP000053558"/>
    </source>
</evidence>
<feature type="transmembrane region" description="Helical" evidence="2">
    <location>
        <begin position="59"/>
        <end position="79"/>
    </location>
</feature>
<dbReference type="AlphaFoldDB" id="A0A5M3MHF0"/>
<feature type="region of interest" description="Disordered" evidence="1">
    <location>
        <begin position="177"/>
        <end position="200"/>
    </location>
</feature>
<organism evidence="3 4">
    <name type="scientific">Coniophora puteana (strain RWD-64-598)</name>
    <name type="common">Brown rot fungus</name>
    <dbReference type="NCBI Taxonomy" id="741705"/>
    <lineage>
        <taxon>Eukaryota</taxon>
        <taxon>Fungi</taxon>
        <taxon>Dikarya</taxon>
        <taxon>Basidiomycota</taxon>
        <taxon>Agaricomycotina</taxon>
        <taxon>Agaricomycetes</taxon>
        <taxon>Agaricomycetidae</taxon>
        <taxon>Boletales</taxon>
        <taxon>Coniophorineae</taxon>
        <taxon>Coniophoraceae</taxon>
        <taxon>Coniophora</taxon>
    </lineage>
</organism>
<feature type="region of interest" description="Disordered" evidence="1">
    <location>
        <begin position="18"/>
        <end position="50"/>
    </location>
</feature>
<keyword evidence="2" id="KW-1133">Transmembrane helix</keyword>
<evidence type="ECO:0000256" key="2">
    <source>
        <dbReference type="SAM" id="Phobius"/>
    </source>
</evidence>
<dbReference type="OrthoDB" id="2972750at2759"/>
<sequence>MLYTTPTVPPGMHIALPSYTSTYNPPPTPTYTGTGSGGDDDDNSGSGGSVFSMNGSPPLIVAFLAIGLFTVSMSAIFAWRRMRQGRSRAANGAMTTAPRPPKKQVNLADKPVLREVYTTTVEGSLLGDLQWDHLMPFAASLYYSVPPPLPPASGNDPAVSQETPFWSRLARFIKGYVGLSRPPPPETLADSDSSDEKEKPSIEALYEVAEGTRVDIAVTIAMPSPYTRHRKDPHARTPYRSSAADGEDETIPDFCIGTLGVPLYEGS</sequence>
<keyword evidence="2" id="KW-0812">Transmembrane</keyword>
<dbReference type="KEGG" id="cput:CONPUDRAFT_138716"/>
<name>A0A5M3MHF0_CONPW</name>
<protein>
    <submittedName>
        <fullName evidence="3">Uncharacterized protein</fullName>
    </submittedName>
</protein>
<feature type="region of interest" description="Disordered" evidence="1">
    <location>
        <begin position="225"/>
        <end position="250"/>
    </location>
</feature>
<evidence type="ECO:0000256" key="1">
    <source>
        <dbReference type="SAM" id="MobiDB-lite"/>
    </source>
</evidence>
<keyword evidence="2" id="KW-0472">Membrane</keyword>
<dbReference type="EMBL" id="JH711582">
    <property type="protein sequence ID" value="EIW78436.1"/>
    <property type="molecule type" value="Genomic_DNA"/>
</dbReference>
<dbReference type="OMA" id="EHEYCIG"/>
<dbReference type="RefSeq" id="XP_007771471.1">
    <property type="nucleotide sequence ID" value="XM_007773281.1"/>
</dbReference>
<dbReference type="Proteomes" id="UP000053558">
    <property type="component" value="Unassembled WGS sequence"/>
</dbReference>
<comment type="caution">
    <text evidence="3">The sequence shown here is derived from an EMBL/GenBank/DDBJ whole genome shotgun (WGS) entry which is preliminary data.</text>
</comment>
<evidence type="ECO:0000313" key="3">
    <source>
        <dbReference type="EMBL" id="EIW78436.1"/>
    </source>
</evidence>